<dbReference type="OrthoDB" id="5599418at2759"/>
<dbReference type="Proteomes" id="UP000016934">
    <property type="component" value="Unassembled WGS sequence"/>
</dbReference>
<name>M2TK21_COCSN</name>
<dbReference type="InterPro" id="IPR043502">
    <property type="entry name" value="DNA/RNA_pol_sf"/>
</dbReference>
<dbReference type="Gene3D" id="3.10.10.10">
    <property type="entry name" value="HIV Type 1 Reverse Transcriptase, subunit A, domain 1"/>
    <property type="match status" value="1"/>
</dbReference>
<dbReference type="HOGENOM" id="CLU_2764685_0_0_1"/>
<dbReference type="KEGG" id="bsc:COCSADRAFT_75900"/>
<protein>
    <submittedName>
        <fullName evidence="1">Uncharacterized protein</fullName>
    </submittedName>
</protein>
<dbReference type="AlphaFoldDB" id="M2TK21"/>
<keyword evidence="2" id="KW-1185">Reference proteome</keyword>
<dbReference type="SUPFAM" id="SSF56672">
    <property type="entry name" value="DNA/RNA polymerases"/>
    <property type="match status" value="1"/>
</dbReference>
<dbReference type="GeneID" id="19140533"/>
<dbReference type="EMBL" id="KB445637">
    <property type="protein sequence ID" value="EMD69042.1"/>
    <property type="molecule type" value="Genomic_DNA"/>
</dbReference>
<accession>M2TK21</accession>
<organism evidence="1 2">
    <name type="scientific">Cochliobolus sativus (strain ND90Pr / ATCC 201652)</name>
    <name type="common">Common root rot and spot blotch fungus</name>
    <name type="synonym">Bipolaris sorokiniana</name>
    <dbReference type="NCBI Taxonomy" id="665912"/>
    <lineage>
        <taxon>Eukaryota</taxon>
        <taxon>Fungi</taxon>
        <taxon>Dikarya</taxon>
        <taxon>Ascomycota</taxon>
        <taxon>Pezizomycotina</taxon>
        <taxon>Dothideomycetes</taxon>
        <taxon>Pleosporomycetidae</taxon>
        <taxon>Pleosporales</taxon>
        <taxon>Pleosporineae</taxon>
        <taxon>Pleosporaceae</taxon>
        <taxon>Bipolaris</taxon>
    </lineage>
</organism>
<proteinExistence type="predicted"/>
<sequence>DHEIILNKGAKLSLGLIYPIAPEHNAKLQDYIQKNLKKGFIRLESGLIVSLILFVKKPNGSSDYMSTSEG</sequence>
<reference evidence="2" key="2">
    <citation type="journal article" date="2013" name="PLoS Genet.">
        <title>Comparative genome structure, secondary metabolite, and effector coding capacity across Cochliobolus pathogens.</title>
        <authorList>
            <person name="Condon B.J."/>
            <person name="Leng Y."/>
            <person name="Wu D."/>
            <person name="Bushley K.E."/>
            <person name="Ohm R.A."/>
            <person name="Otillar R."/>
            <person name="Martin J."/>
            <person name="Schackwitz W."/>
            <person name="Grimwood J."/>
            <person name="MohdZainudin N."/>
            <person name="Xue C."/>
            <person name="Wang R."/>
            <person name="Manning V.A."/>
            <person name="Dhillon B."/>
            <person name="Tu Z.J."/>
            <person name="Steffenson B.J."/>
            <person name="Salamov A."/>
            <person name="Sun H."/>
            <person name="Lowry S."/>
            <person name="LaButti K."/>
            <person name="Han J."/>
            <person name="Copeland A."/>
            <person name="Lindquist E."/>
            <person name="Barry K."/>
            <person name="Schmutz J."/>
            <person name="Baker S.E."/>
            <person name="Ciuffetti L.M."/>
            <person name="Grigoriev I.V."/>
            <person name="Zhong S."/>
            <person name="Turgeon B.G."/>
        </authorList>
    </citation>
    <scope>NUCLEOTIDE SEQUENCE [LARGE SCALE GENOMIC DNA]</scope>
    <source>
        <strain evidence="2">ND90Pr / ATCC 201652</strain>
    </source>
</reference>
<reference evidence="1 2" key="1">
    <citation type="journal article" date="2012" name="PLoS Pathog.">
        <title>Diverse lifestyles and strategies of plant pathogenesis encoded in the genomes of eighteen Dothideomycetes fungi.</title>
        <authorList>
            <person name="Ohm R.A."/>
            <person name="Feau N."/>
            <person name="Henrissat B."/>
            <person name="Schoch C.L."/>
            <person name="Horwitz B.A."/>
            <person name="Barry K.W."/>
            <person name="Condon B.J."/>
            <person name="Copeland A.C."/>
            <person name="Dhillon B."/>
            <person name="Glaser F."/>
            <person name="Hesse C.N."/>
            <person name="Kosti I."/>
            <person name="LaButti K."/>
            <person name="Lindquist E.A."/>
            <person name="Lucas S."/>
            <person name="Salamov A.A."/>
            <person name="Bradshaw R.E."/>
            <person name="Ciuffetti L."/>
            <person name="Hamelin R.C."/>
            <person name="Kema G.H.J."/>
            <person name="Lawrence C."/>
            <person name="Scott J.A."/>
            <person name="Spatafora J.W."/>
            <person name="Turgeon B.G."/>
            <person name="de Wit P.J.G.M."/>
            <person name="Zhong S."/>
            <person name="Goodwin S.B."/>
            <person name="Grigoriev I.V."/>
        </authorList>
    </citation>
    <scope>NUCLEOTIDE SEQUENCE [LARGE SCALE GENOMIC DNA]</scope>
    <source>
        <strain evidence="2">ND90Pr / ATCC 201652</strain>
    </source>
</reference>
<gene>
    <name evidence="1" type="ORF">COCSADRAFT_75900</name>
</gene>
<feature type="non-terminal residue" evidence="1">
    <location>
        <position position="1"/>
    </location>
</feature>
<dbReference type="RefSeq" id="XP_007694491.1">
    <property type="nucleotide sequence ID" value="XM_007696301.1"/>
</dbReference>
<evidence type="ECO:0000313" key="1">
    <source>
        <dbReference type="EMBL" id="EMD69042.1"/>
    </source>
</evidence>
<evidence type="ECO:0000313" key="2">
    <source>
        <dbReference type="Proteomes" id="UP000016934"/>
    </source>
</evidence>